<dbReference type="RefSeq" id="YP_002518833.1">
    <property type="nucleotide sequence ID" value="NC_011916.1"/>
</dbReference>
<dbReference type="KEGG" id="ccs:CCNA_03460"/>
<dbReference type="HOGENOM" id="CLU_134230_0_0_5"/>
<dbReference type="EMBL" id="CP001340">
    <property type="protein sequence ID" value="ACL96925.1"/>
    <property type="molecule type" value="Genomic_DNA"/>
</dbReference>
<dbReference type="PATRIC" id="fig|565050.3.peg.3374"/>
<dbReference type="SMR" id="A0A0H3CF02"/>
<protein>
    <submittedName>
        <fullName evidence="2">Uncharacterized protein</fullName>
    </submittedName>
</protein>
<dbReference type="RefSeq" id="WP_010921179.1">
    <property type="nucleotide sequence ID" value="NC_011916.1"/>
</dbReference>
<dbReference type="AlphaFoldDB" id="A0A0H3CF02"/>
<feature type="transmembrane region" description="Helical" evidence="1">
    <location>
        <begin position="32"/>
        <end position="52"/>
    </location>
</feature>
<sequence length="166" mass="19192">MTAAAQALDGVKHRVRRRARLALLLRESAARAFRWTAIGFGVLVILVGAVLTPLPGHVGLPLLVIGLMIVLRYSFQARKQFIRWQRRHPKLVFPIRRLMRREPEVLLVVWQQMLRTEKLVLRKARWRLLKKTRKRVRRYVARKTVRAPIAPPAPLSAAKDSSLHPI</sequence>
<proteinExistence type="predicted"/>
<keyword evidence="3" id="KW-1185">Reference proteome</keyword>
<dbReference type="GeneID" id="7332457"/>
<evidence type="ECO:0000313" key="3">
    <source>
        <dbReference type="Proteomes" id="UP000001364"/>
    </source>
</evidence>
<reference evidence="2 3" key="1">
    <citation type="journal article" date="2010" name="J. Bacteriol.">
        <title>The genetic basis of laboratory adaptation in Caulobacter crescentus.</title>
        <authorList>
            <person name="Marks M.E."/>
            <person name="Castro-Rojas C.M."/>
            <person name="Teiling C."/>
            <person name="Du L."/>
            <person name="Kapatral V."/>
            <person name="Walunas T.L."/>
            <person name="Crosson S."/>
        </authorList>
    </citation>
    <scope>NUCLEOTIDE SEQUENCE [LARGE SCALE GENOMIC DNA]</scope>
    <source>
        <strain evidence="3">NA1000 / CB15N</strain>
    </source>
</reference>
<accession>A0A0H3CF02</accession>
<keyword evidence="1" id="KW-0812">Transmembrane</keyword>
<feature type="transmembrane region" description="Helical" evidence="1">
    <location>
        <begin position="58"/>
        <end position="75"/>
    </location>
</feature>
<name>A0A0H3CF02_CAUVN</name>
<organism evidence="2 3">
    <name type="scientific">Caulobacter vibrioides (strain NA1000 / CB15N)</name>
    <name type="common">Caulobacter crescentus</name>
    <dbReference type="NCBI Taxonomy" id="565050"/>
    <lineage>
        <taxon>Bacteria</taxon>
        <taxon>Pseudomonadati</taxon>
        <taxon>Pseudomonadota</taxon>
        <taxon>Alphaproteobacteria</taxon>
        <taxon>Caulobacterales</taxon>
        <taxon>Caulobacteraceae</taxon>
        <taxon>Caulobacter</taxon>
    </lineage>
</organism>
<evidence type="ECO:0000313" key="2">
    <source>
        <dbReference type="EMBL" id="ACL96925.1"/>
    </source>
</evidence>
<keyword evidence="1" id="KW-0472">Membrane</keyword>
<gene>
    <name evidence="2" type="ordered locus">CCNA_03460</name>
</gene>
<keyword evidence="1" id="KW-1133">Transmembrane helix</keyword>
<dbReference type="OrthoDB" id="7308169at2"/>
<dbReference type="Proteomes" id="UP000001364">
    <property type="component" value="Chromosome"/>
</dbReference>
<evidence type="ECO:0000256" key="1">
    <source>
        <dbReference type="SAM" id="Phobius"/>
    </source>
</evidence>